<feature type="transmembrane region" description="Helical" evidence="9">
    <location>
        <begin position="486"/>
        <end position="505"/>
    </location>
</feature>
<evidence type="ECO:0000256" key="9">
    <source>
        <dbReference type="SAM" id="Phobius"/>
    </source>
</evidence>
<name>A0A0L0NZL8_CANAR</name>
<evidence type="ECO:0000256" key="8">
    <source>
        <dbReference type="SAM" id="MobiDB-lite"/>
    </source>
</evidence>
<dbReference type="InterPro" id="IPR036259">
    <property type="entry name" value="MFS_trans_sf"/>
</dbReference>
<dbReference type="VEuPathDB" id="FungiDB:CJJ07_004137"/>
<feature type="transmembrane region" description="Helical" evidence="9">
    <location>
        <begin position="452"/>
        <end position="471"/>
    </location>
</feature>
<dbReference type="PANTHER" id="PTHR23501">
    <property type="entry name" value="MAJOR FACILITATOR SUPERFAMILY"/>
    <property type="match status" value="1"/>
</dbReference>
<evidence type="ECO:0000256" key="4">
    <source>
        <dbReference type="ARBA" id="ARBA00022692"/>
    </source>
</evidence>
<dbReference type="VEuPathDB" id="FungiDB:CJJ09_001947"/>
<evidence type="ECO:0000313" key="11">
    <source>
        <dbReference type="Proteomes" id="UP000037122"/>
    </source>
</evidence>
<dbReference type="VEuPathDB" id="FungiDB:CJJ07_004138"/>
<evidence type="ECO:0000256" key="3">
    <source>
        <dbReference type="ARBA" id="ARBA00022448"/>
    </source>
</evidence>
<evidence type="ECO:0000256" key="7">
    <source>
        <dbReference type="ARBA" id="ARBA00023136"/>
    </source>
</evidence>
<keyword evidence="3" id="KW-0813">Transport</keyword>
<sequence>MADQRTASQEANTLNTQESAEEKAQSLNHKEVNDSLSVSSDAPSEVVIKSFGIRRVELIMAQMTRPWHKVLFCFFIFLGMFIISVDNSAVAVFVGYATNSYKQHSLMSTIGVIRGVAAGASMPFYARAADNFGRLPLYMFALIFKLIGLVVQAHATDIQKYGAGTVFYALGNSGLAVLWQLSLSDATTLKYRVLAVACMSMPQIINTWAIGDINDEILTHHTWAWGIALWAYVSSLVCLLYAVMYLVLILKARRTDAWKQINQEEHASFIEGSPRAERYHLELSTSDSVIGKLKGYAKWYCLRGLDNLHAFFWKVDFVGCLLLAVSLGLLLVPLTLAGGMLTKWRQASIIVPLVMTIVALAVFIIWETKITKRPLLPWKVMKDRGIWAGFLVGLFTCFIYGMPNDYAYPVMLVGMNATITVATRTPALKGFTEAIAIPIFGLAISRIRRTKAIILFGVVLIFLSSGLFVHFRGSNDGIRDKYFRDGVAISMCFLGVANACLLRVAAASIQSCTNHEYMGVVTAIFSMSYTIGLAISNSVSGAIWTQQMYQTIARKMTELGVDPTLAMNAYAEPYTFIMTNPWGTPARRAVSMAYAEIQRKLSIVGVCLCVVLLVCVLLLRDHVLPESQNLGDADMKTSDPEQAKEAAIRNKSRVVFTDDKDYILIYLRKLWPFGKK</sequence>
<feature type="transmembrane region" description="Helical" evidence="9">
    <location>
        <begin position="70"/>
        <end position="94"/>
    </location>
</feature>
<evidence type="ECO:0000256" key="6">
    <source>
        <dbReference type="ARBA" id="ARBA00023065"/>
    </source>
</evidence>
<accession>A0A0L0NZL8</accession>
<dbReference type="SUPFAM" id="SSF103473">
    <property type="entry name" value="MFS general substrate transporter"/>
    <property type="match status" value="2"/>
</dbReference>
<feature type="transmembrane region" description="Helical" evidence="9">
    <location>
        <begin position="517"/>
        <end position="535"/>
    </location>
</feature>
<evidence type="ECO:0000313" key="10">
    <source>
        <dbReference type="EMBL" id="KND99612.1"/>
    </source>
</evidence>
<feature type="compositionally biased region" description="Basic and acidic residues" evidence="8">
    <location>
        <begin position="20"/>
        <end position="33"/>
    </location>
</feature>
<reference evidence="11" key="1">
    <citation type="journal article" date="2015" name="BMC Genomics">
        <title>Draft genome of a commonly misdiagnosed multidrug resistant pathogen Candida auris.</title>
        <authorList>
            <person name="Chatterjee S."/>
            <person name="Alampalli S.V."/>
            <person name="Nageshan R.K."/>
            <person name="Chettiar S.T."/>
            <person name="Joshi S."/>
            <person name="Tatu U.S."/>
        </authorList>
    </citation>
    <scope>NUCLEOTIDE SEQUENCE [LARGE SCALE GENOMIC DNA]</scope>
    <source>
        <strain evidence="11">6684</strain>
    </source>
</reference>
<keyword evidence="7 9" id="KW-0472">Membrane</keyword>
<feature type="transmembrane region" description="Helical" evidence="9">
    <location>
        <begin position="161"/>
        <end position="181"/>
    </location>
</feature>
<dbReference type="InterPro" id="IPR011701">
    <property type="entry name" value="MFS"/>
</dbReference>
<dbReference type="Proteomes" id="UP000037122">
    <property type="component" value="Unassembled WGS sequence"/>
</dbReference>
<dbReference type="GO" id="GO:0015343">
    <property type="term" value="F:siderophore-iron transmembrane transporter activity"/>
    <property type="evidence" value="ECO:0007669"/>
    <property type="project" value="TreeGrafter"/>
</dbReference>
<evidence type="ECO:0008006" key="12">
    <source>
        <dbReference type="Google" id="ProtNLM"/>
    </source>
</evidence>
<dbReference type="GO" id="GO:0005774">
    <property type="term" value="C:vacuolar membrane"/>
    <property type="evidence" value="ECO:0007669"/>
    <property type="project" value="TreeGrafter"/>
</dbReference>
<feature type="region of interest" description="Disordered" evidence="8">
    <location>
        <begin position="1"/>
        <end position="36"/>
    </location>
</feature>
<dbReference type="VEuPathDB" id="FungiDB:QG37_03402"/>
<keyword evidence="6" id="KW-0406">Ion transport</keyword>
<protein>
    <recommendedName>
        <fullName evidence="12">Major facilitator superfamily (MFS) profile domain-containing protein</fullName>
    </recommendedName>
</protein>
<feature type="transmembrane region" description="Helical" evidence="9">
    <location>
        <begin position="386"/>
        <end position="403"/>
    </location>
</feature>
<dbReference type="PANTHER" id="PTHR23501:SF92">
    <property type="entry name" value="GLUTATHIONE EXCHANGER 1-RELATED"/>
    <property type="match status" value="1"/>
</dbReference>
<dbReference type="VEuPathDB" id="FungiDB:B9J08_001542"/>
<feature type="transmembrane region" description="Helical" evidence="9">
    <location>
        <begin position="317"/>
        <end position="341"/>
    </location>
</feature>
<dbReference type="Gene3D" id="1.20.1250.20">
    <property type="entry name" value="MFS general substrate transporter like domains"/>
    <property type="match status" value="2"/>
</dbReference>
<dbReference type="GO" id="GO:0005886">
    <property type="term" value="C:plasma membrane"/>
    <property type="evidence" value="ECO:0007669"/>
    <property type="project" value="TreeGrafter"/>
</dbReference>
<evidence type="ECO:0000256" key="5">
    <source>
        <dbReference type="ARBA" id="ARBA00022989"/>
    </source>
</evidence>
<proteinExistence type="inferred from homology"/>
<dbReference type="VEuPathDB" id="FungiDB:CJI96_0000011"/>
<dbReference type="GO" id="GO:0005768">
    <property type="term" value="C:endosome"/>
    <property type="evidence" value="ECO:0007669"/>
    <property type="project" value="TreeGrafter"/>
</dbReference>
<evidence type="ECO:0000256" key="2">
    <source>
        <dbReference type="ARBA" id="ARBA00008335"/>
    </source>
</evidence>
<gene>
    <name evidence="10" type="ORF">QG37_03402</name>
</gene>
<dbReference type="EMBL" id="LGST01000022">
    <property type="protein sequence ID" value="KND99612.1"/>
    <property type="molecule type" value="Genomic_DNA"/>
</dbReference>
<dbReference type="VEuPathDB" id="FungiDB:CJI97_001767"/>
<comment type="similarity">
    <text evidence="2">Belongs to the major facilitator superfamily.</text>
</comment>
<feature type="transmembrane region" description="Helical" evidence="9">
    <location>
        <begin position="601"/>
        <end position="619"/>
    </location>
</feature>
<feature type="transmembrane region" description="Helical" evidence="9">
    <location>
        <begin position="137"/>
        <end position="155"/>
    </location>
</feature>
<feature type="transmembrane region" description="Helical" evidence="9">
    <location>
        <begin position="223"/>
        <end position="250"/>
    </location>
</feature>
<comment type="caution">
    <text evidence="10">The sequence shown here is derived from an EMBL/GenBank/DDBJ whole genome shotgun (WGS) entry which is preliminary data.</text>
</comment>
<dbReference type="Pfam" id="PF07690">
    <property type="entry name" value="MFS_1"/>
    <property type="match status" value="1"/>
</dbReference>
<evidence type="ECO:0000256" key="1">
    <source>
        <dbReference type="ARBA" id="ARBA00004127"/>
    </source>
</evidence>
<comment type="subcellular location">
    <subcellularLocation>
        <location evidence="1">Endomembrane system</location>
        <topology evidence="1">Multi-pass membrane protein</topology>
    </subcellularLocation>
</comment>
<feature type="transmembrane region" description="Helical" evidence="9">
    <location>
        <begin position="427"/>
        <end position="445"/>
    </location>
</feature>
<keyword evidence="5 9" id="KW-1133">Transmembrane helix</keyword>
<dbReference type="AlphaFoldDB" id="A0A0L0NZL8"/>
<feature type="transmembrane region" description="Helical" evidence="9">
    <location>
        <begin position="347"/>
        <end position="366"/>
    </location>
</feature>
<feature type="compositionally biased region" description="Polar residues" evidence="8">
    <location>
        <begin position="1"/>
        <end position="18"/>
    </location>
</feature>
<keyword evidence="4 9" id="KW-0812">Transmembrane</keyword>
<organism evidence="10 11">
    <name type="scientific">Candidozyma auris</name>
    <name type="common">Yeast</name>
    <name type="synonym">Candida auris</name>
    <dbReference type="NCBI Taxonomy" id="498019"/>
    <lineage>
        <taxon>Eukaryota</taxon>
        <taxon>Fungi</taxon>
        <taxon>Dikarya</taxon>
        <taxon>Ascomycota</taxon>
        <taxon>Saccharomycotina</taxon>
        <taxon>Pichiomycetes</taxon>
        <taxon>Metschnikowiaceae</taxon>
        <taxon>Candidozyma</taxon>
    </lineage>
</organism>